<name>A0A285KQ86_9NOCA</name>
<dbReference type="STRING" id="1379680.GCA_001612615_00683"/>
<dbReference type="OrthoDB" id="4560201at2"/>
<proteinExistence type="predicted"/>
<dbReference type="EMBL" id="OBEG01000001">
    <property type="protein sequence ID" value="SNY74798.1"/>
    <property type="molecule type" value="Genomic_DNA"/>
</dbReference>
<gene>
    <name evidence="1" type="ORF">SAMN04244553_0338</name>
</gene>
<organism evidence="1 2">
    <name type="scientific">Nocardia amikacinitolerans</name>
    <dbReference type="NCBI Taxonomy" id="756689"/>
    <lineage>
        <taxon>Bacteria</taxon>
        <taxon>Bacillati</taxon>
        <taxon>Actinomycetota</taxon>
        <taxon>Actinomycetes</taxon>
        <taxon>Mycobacteriales</taxon>
        <taxon>Nocardiaceae</taxon>
        <taxon>Nocardia</taxon>
    </lineage>
</organism>
<sequence length="89" mass="9856">MRSYLVKVHCCGVRWIVHVPALDRWTLVTEKSAIKQTARQMVSALTGAAPESFELDLTEGRALSHADEFASDPGALRLWEPVPVRAPSQ</sequence>
<dbReference type="AlphaFoldDB" id="A0A285KQ86"/>
<dbReference type="RefSeq" id="WP_097243350.1">
    <property type="nucleotide sequence ID" value="NZ_JAMTCW010000001.1"/>
</dbReference>
<accession>A0A285KQ86</accession>
<evidence type="ECO:0000313" key="1">
    <source>
        <dbReference type="EMBL" id="SNY74798.1"/>
    </source>
</evidence>
<keyword evidence="2" id="KW-1185">Reference proteome</keyword>
<reference evidence="1 2" key="1">
    <citation type="submission" date="2017-09" db="EMBL/GenBank/DDBJ databases">
        <authorList>
            <person name="Ehlers B."/>
            <person name="Leendertz F.H."/>
        </authorList>
    </citation>
    <scope>NUCLEOTIDE SEQUENCE [LARGE SCALE GENOMIC DNA]</scope>
    <source>
        <strain evidence="1 2">DSM 45537</strain>
    </source>
</reference>
<evidence type="ECO:0000313" key="2">
    <source>
        <dbReference type="Proteomes" id="UP000219565"/>
    </source>
</evidence>
<protein>
    <submittedName>
        <fullName evidence="1">Uncharacterized protein</fullName>
    </submittedName>
</protein>
<dbReference type="Proteomes" id="UP000219565">
    <property type="component" value="Unassembled WGS sequence"/>
</dbReference>